<evidence type="ECO:0000256" key="5">
    <source>
        <dbReference type="ARBA" id="ARBA00022692"/>
    </source>
</evidence>
<evidence type="ECO:0000259" key="15">
    <source>
        <dbReference type="PROSITE" id="PS50053"/>
    </source>
</evidence>
<name>A0A4T0FHB3_9BASI</name>
<sequence length="1319" mass="143087">MSNENTKSGGAHEDAAATASEPPRTEQPQAEAGKDTSASNEGAGRRVQWSEGDPIPDESKIDDDADSETKRQQIDELKSCIPVIDGCCYASLMDHLLLIRKLQGGAKNSQFPAGTEADLLPPGQQTNTARFDQYLNFEGADGEFTIPEGETEGLPSLAARKRLAKDKSKVGTWLGKVIKPKGVDEQKDVEANMDENRSDVSYDDEPMPPPATTGPTSVLGGLMALKEAENSANSTPTASVKSMPLSDSEQNLDEKADVRAPEGPAIVIDEEKQAPELTPTASQTNSNQTPSETPTLVQTPGGSTKPSSTLTSNFHKYNPAALAFKGVHKGVSGAMSVASTPGKVAGKVFSEANKSSSHKAEKRKARKERKKNEILLNLAALIERQEFLLKLTRALMMFGSPSHRLEAVIQNTGKFLEAPVQCMFTPGVMTMSFSDPSTRTSDTKFIKQASGLDLARLPDTHKLYSDVLHGKLTVTEASAKLDEIMLSPPTYNVFTTICIGMLCSAAITPLAFDGSFIDALMAAVLGAVLVITQMLVAKKESFSSIFEILIASFNSFIAACLAYSRYFCFKAVVSGSIVLILPGFIILCGSLELTSRNITAGSVRMFYAIIYALLLGFGLGFGAQLWYLFTGEDIDTTSDCTAVQSIPGQHWYMRHSPNEYNILLAPLFVIGLSLRNQTRIISKEFPLMVIIGCAGYTVNYFSSNNNRFNGRADISSALASFTVGIIGNIIGRLSSMSAYVLMVPGILFVLPSGFGQFGLLSFADVGGSSSDSQAAQQSATQAIAQNLISIANGLTVGLFLSSALINPSSSSTRHTHSERRFVRTITINELRGKLESIVGIPSQNQKLVMDGLWLNDMGSTLENAGVRELSTIIVSDITDVNNTRQGEFTDVSRVQKYDMTDDEYVNRADTVLAYKKANEIGRFSKAAAEADKEVVPESVQVGARCRIIPGTAEEMYKNGYIRFVGKVQFQYGVWVGIELDEPTGKNDGSVQCVRYFQCKPKHGSFVKSERVEVGEFEEEDLMTYTVPILNITLPINTPFALFDIFSVLSVLAVRWEYPAYPSSLQSWHLASSLKDLVRLASATGQKYPRSLQIPASIARLGQQPIRAAVGARQYSQKPAPAEKASSIIDALPGNSVVSKTGSVVLGSGLTAAAISSELYVVNEESLLALGSLILFAYIAKIAREPYNSWASSQIEKMKNVLNTSRQSHTDAVQSRINNVGELKDVVNLTKSLFALSKDTANTESKVFELTQQNAVNAEVKSVLDSWVRFESQQRESEQAQLTETVINNVTKQINDDKFQKDTLAQAVADIEQLVKDKKI</sequence>
<feature type="domain" description="CAP-Gly" evidence="16">
    <location>
        <begin position="965"/>
        <end position="1007"/>
    </location>
</feature>
<evidence type="ECO:0000256" key="1">
    <source>
        <dbReference type="ARBA" id="ARBA00004141"/>
    </source>
</evidence>
<dbReference type="SMART" id="SM01052">
    <property type="entry name" value="CAP_GLY"/>
    <property type="match status" value="1"/>
</dbReference>
<evidence type="ECO:0000256" key="14">
    <source>
        <dbReference type="SAM" id="Phobius"/>
    </source>
</evidence>
<evidence type="ECO:0000256" key="6">
    <source>
        <dbReference type="ARBA" id="ARBA00022781"/>
    </source>
</evidence>
<dbReference type="InterPro" id="IPR024528">
    <property type="entry name" value="ThrE_2"/>
</dbReference>
<feature type="transmembrane region" description="Helical" evidence="14">
    <location>
        <begin position="738"/>
        <end position="763"/>
    </location>
</feature>
<dbReference type="GO" id="GO:0015078">
    <property type="term" value="F:proton transmembrane transporter activity"/>
    <property type="evidence" value="ECO:0007669"/>
    <property type="project" value="InterPro"/>
</dbReference>
<dbReference type="InterPro" id="IPR029071">
    <property type="entry name" value="Ubiquitin-like_domsf"/>
</dbReference>
<gene>
    <name evidence="17" type="ORF">E3P99_03161</name>
</gene>
<comment type="subcellular location">
    <subcellularLocation>
        <location evidence="1">Membrane</location>
        <topology evidence="1">Multi-pass membrane protein</topology>
    </subcellularLocation>
    <subcellularLocation>
        <location evidence="2">Mitochondrion membrane</location>
    </subcellularLocation>
</comment>
<evidence type="ECO:0000256" key="7">
    <source>
        <dbReference type="ARBA" id="ARBA00022989"/>
    </source>
</evidence>
<dbReference type="InterPro" id="IPR051361">
    <property type="entry name" value="ThrE/Ser_Exporter"/>
</dbReference>
<reference evidence="17 18" key="1">
    <citation type="submission" date="2019-03" db="EMBL/GenBank/DDBJ databases">
        <title>Sequencing 23 genomes of Wallemia ichthyophaga.</title>
        <authorList>
            <person name="Gostincar C."/>
        </authorList>
    </citation>
    <scope>NUCLEOTIDE SEQUENCE [LARGE SCALE GENOMIC DNA]</scope>
    <source>
        <strain evidence="17 18">EXF-5753</strain>
    </source>
</reference>
<keyword evidence="11" id="KW-0143">Chaperone</keyword>
<dbReference type="EMBL" id="SPNW01000055">
    <property type="protein sequence ID" value="TIA87458.1"/>
    <property type="molecule type" value="Genomic_DNA"/>
</dbReference>
<feature type="transmembrane region" description="Helical" evidence="14">
    <location>
        <begin position="490"/>
        <end position="510"/>
    </location>
</feature>
<dbReference type="Gene3D" id="3.10.20.90">
    <property type="entry name" value="Phosphatidylinositol 3-kinase Catalytic Subunit, Chain A, domain 1"/>
    <property type="match status" value="1"/>
</dbReference>
<dbReference type="Pfam" id="PF06738">
    <property type="entry name" value="ThrE"/>
    <property type="match status" value="1"/>
</dbReference>
<keyword evidence="5 14" id="KW-0812">Transmembrane</keyword>
<evidence type="ECO:0000256" key="11">
    <source>
        <dbReference type="ARBA" id="ARBA00023186"/>
    </source>
</evidence>
<dbReference type="InterPro" id="IPR036859">
    <property type="entry name" value="CAP-Gly_dom_sf"/>
</dbReference>
<feature type="transmembrane region" description="Helical" evidence="14">
    <location>
        <begin position="572"/>
        <end position="593"/>
    </location>
</feature>
<dbReference type="InterPro" id="IPR000626">
    <property type="entry name" value="Ubiquitin-like_dom"/>
</dbReference>
<dbReference type="InterPro" id="IPR008688">
    <property type="entry name" value="ATP_synth_Bsub_B/MI25"/>
</dbReference>
<feature type="transmembrane region" description="Helical" evidence="14">
    <location>
        <begin position="548"/>
        <end position="566"/>
    </location>
</feature>
<evidence type="ECO:0000313" key="18">
    <source>
        <dbReference type="Proteomes" id="UP000310189"/>
    </source>
</evidence>
<dbReference type="OrthoDB" id="413008at2759"/>
<keyword evidence="9" id="KW-0496">Mitochondrion</keyword>
<dbReference type="Pfam" id="PF14560">
    <property type="entry name" value="Ubiquitin_2"/>
    <property type="match status" value="1"/>
</dbReference>
<feature type="region of interest" description="Disordered" evidence="13">
    <location>
        <begin position="1"/>
        <end position="70"/>
    </location>
</feature>
<dbReference type="GO" id="GO:0015986">
    <property type="term" value="P:proton motive force-driven ATP synthesis"/>
    <property type="evidence" value="ECO:0007669"/>
    <property type="project" value="InterPro"/>
</dbReference>
<dbReference type="PROSITE" id="PS50245">
    <property type="entry name" value="CAP_GLY_2"/>
    <property type="match status" value="1"/>
</dbReference>
<protein>
    <recommendedName>
        <fullName evidence="19">ATP synthase subunit 4, mitochondrial</fullName>
    </recommendedName>
</protein>
<dbReference type="SUPFAM" id="SSF161060">
    <property type="entry name" value="ATP synthase B chain-like"/>
    <property type="match status" value="1"/>
</dbReference>
<keyword evidence="8" id="KW-0406">Ion transport</keyword>
<evidence type="ECO:0000256" key="9">
    <source>
        <dbReference type="ARBA" id="ARBA00023128"/>
    </source>
</evidence>
<keyword evidence="6" id="KW-0375">Hydrogen ion transport</keyword>
<evidence type="ECO:0008006" key="19">
    <source>
        <dbReference type="Google" id="ProtNLM"/>
    </source>
</evidence>
<keyword evidence="4" id="KW-0138">CF(0)</keyword>
<dbReference type="SUPFAM" id="SSF54236">
    <property type="entry name" value="Ubiquitin-like"/>
    <property type="match status" value="1"/>
</dbReference>
<comment type="similarity">
    <text evidence="12">Belongs to the ThrE exporter (TC 2.A.79) family.</text>
</comment>
<accession>A0A4T0FHB3</accession>
<dbReference type="GO" id="GO:0045259">
    <property type="term" value="C:proton-transporting ATP synthase complex"/>
    <property type="evidence" value="ECO:0007669"/>
    <property type="project" value="UniProtKB-KW"/>
</dbReference>
<keyword evidence="10 14" id="KW-0472">Membrane</keyword>
<dbReference type="PROSITE" id="PS50053">
    <property type="entry name" value="UBIQUITIN_2"/>
    <property type="match status" value="1"/>
</dbReference>
<feature type="transmembrane region" description="Helical" evidence="14">
    <location>
        <begin position="714"/>
        <end position="731"/>
    </location>
</feature>
<feature type="transmembrane region" description="Helical" evidence="14">
    <location>
        <begin position="516"/>
        <end position="536"/>
    </location>
</feature>
<evidence type="ECO:0000256" key="10">
    <source>
        <dbReference type="ARBA" id="ARBA00023136"/>
    </source>
</evidence>
<evidence type="ECO:0000313" key="17">
    <source>
        <dbReference type="EMBL" id="TIA87458.1"/>
    </source>
</evidence>
<dbReference type="Pfam" id="PF12821">
    <property type="entry name" value="ThrE_2"/>
    <property type="match status" value="1"/>
</dbReference>
<evidence type="ECO:0000259" key="16">
    <source>
        <dbReference type="PROSITE" id="PS50245"/>
    </source>
</evidence>
<feature type="domain" description="Ubiquitin-like" evidence="15">
    <location>
        <begin position="826"/>
        <end position="874"/>
    </location>
</feature>
<proteinExistence type="inferred from homology"/>
<comment type="caution">
    <text evidence="17">The sequence shown here is derived from an EMBL/GenBank/DDBJ whole genome shotgun (WGS) entry which is preliminary data.</text>
</comment>
<evidence type="ECO:0000256" key="4">
    <source>
        <dbReference type="ARBA" id="ARBA00022547"/>
    </source>
</evidence>
<evidence type="ECO:0000256" key="3">
    <source>
        <dbReference type="ARBA" id="ARBA00022448"/>
    </source>
</evidence>
<dbReference type="PANTHER" id="PTHR31082:SF4">
    <property type="entry name" value="PHEROMONE-REGULATED MEMBRANE PROTEIN 10"/>
    <property type="match status" value="1"/>
</dbReference>
<dbReference type="InterPro" id="IPR000938">
    <property type="entry name" value="CAP-Gly_domain"/>
</dbReference>
<feature type="compositionally biased region" description="Basic and acidic residues" evidence="13">
    <location>
        <begin position="184"/>
        <end position="200"/>
    </location>
</feature>
<feature type="transmembrane region" description="Helical" evidence="14">
    <location>
        <begin position="605"/>
        <end position="629"/>
    </location>
</feature>
<evidence type="ECO:0000256" key="12">
    <source>
        <dbReference type="ARBA" id="ARBA00034125"/>
    </source>
</evidence>
<feature type="compositionally biased region" description="Polar residues" evidence="13">
    <location>
        <begin position="279"/>
        <end position="312"/>
    </location>
</feature>
<keyword evidence="18" id="KW-1185">Reference proteome</keyword>
<dbReference type="GO" id="GO:0031966">
    <property type="term" value="C:mitochondrial membrane"/>
    <property type="evidence" value="ECO:0007669"/>
    <property type="project" value="UniProtKB-SubCell"/>
</dbReference>
<evidence type="ECO:0000256" key="13">
    <source>
        <dbReference type="SAM" id="MobiDB-lite"/>
    </source>
</evidence>
<dbReference type="Pfam" id="PF05405">
    <property type="entry name" value="Mt_ATP-synt_B"/>
    <property type="match status" value="1"/>
</dbReference>
<feature type="compositionally biased region" description="Acidic residues" evidence="13">
    <location>
        <begin position="54"/>
        <end position="66"/>
    </location>
</feature>
<dbReference type="PANTHER" id="PTHR31082">
    <property type="entry name" value="PHEROMONE-REGULATED MEMBRANE PROTEIN 10"/>
    <property type="match status" value="1"/>
</dbReference>
<dbReference type="SUPFAM" id="SSF74924">
    <property type="entry name" value="Cap-Gly domain"/>
    <property type="match status" value="1"/>
</dbReference>
<dbReference type="InterPro" id="IPR010619">
    <property type="entry name" value="ThrE-like_N"/>
</dbReference>
<feature type="region of interest" description="Disordered" evidence="13">
    <location>
        <begin position="184"/>
        <end position="312"/>
    </location>
</feature>
<keyword evidence="3" id="KW-0813">Transport</keyword>
<organism evidence="17 18">
    <name type="scientific">Wallemia hederae</name>
    <dbReference type="NCBI Taxonomy" id="1540922"/>
    <lineage>
        <taxon>Eukaryota</taxon>
        <taxon>Fungi</taxon>
        <taxon>Dikarya</taxon>
        <taxon>Basidiomycota</taxon>
        <taxon>Wallemiomycotina</taxon>
        <taxon>Wallemiomycetes</taxon>
        <taxon>Wallemiales</taxon>
        <taxon>Wallemiaceae</taxon>
        <taxon>Wallemia</taxon>
    </lineage>
</organism>
<keyword evidence="7 14" id="KW-1133">Transmembrane helix</keyword>
<dbReference type="Gene3D" id="1.20.5.2210">
    <property type="match status" value="1"/>
</dbReference>
<evidence type="ECO:0000256" key="8">
    <source>
        <dbReference type="ARBA" id="ARBA00023065"/>
    </source>
</evidence>
<feature type="transmembrane region" description="Helical" evidence="14">
    <location>
        <begin position="685"/>
        <end position="702"/>
    </location>
</feature>
<feature type="compositionally biased region" description="Polar residues" evidence="13">
    <location>
        <begin position="230"/>
        <end position="249"/>
    </location>
</feature>
<dbReference type="Gene3D" id="2.30.30.190">
    <property type="entry name" value="CAP Gly-rich-like domain"/>
    <property type="match status" value="1"/>
</dbReference>
<dbReference type="Proteomes" id="UP000310189">
    <property type="component" value="Unassembled WGS sequence"/>
</dbReference>
<evidence type="ECO:0000256" key="2">
    <source>
        <dbReference type="ARBA" id="ARBA00004325"/>
    </source>
</evidence>
<dbReference type="Pfam" id="PF01302">
    <property type="entry name" value="CAP_GLY"/>
    <property type="match status" value="1"/>
</dbReference>